<feature type="signal peptide" evidence="1">
    <location>
        <begin position="1"/>
        <end position="18"/>
    </location>
</feature>
<sequence>MQLQLPLILLTIATSVSGWTVSGFTQENCPGSAAQEITKSDSTKGCYKFTGSPDIKAIKASYNQANLVVFGYPNDNCNSATYSVQIRPNQCFYAPGAHIASFKSFKVAAAP</sequence>
<dbReference type="AlphaFoldDB" id="A0A1L9RTL7"/>
<reference evidence="3" key="1">
    <citation type="journal article" date="2017" name="Genome Biol.">
        <title>Comparative genomics reveals high biological diversity and specific adaptations in the industrially and medically important fungal genus Aspergillus.</title>
        <authorList>
            <person name="de Vries R.P."/>
            <person name="Riley R."/>
            <person name="Wiebenga A."/>
            <person name="Aguilar-Osorio G."/>
            <person name="Amillis S."/>
            <person name="Uchima C.A."/>
            <person name="Anderluh G."/>
            <person name="Asadollahi M."/>
            <person name="Askin M."/>
            <person name="Barry K."/>
            <person name="Battaglia E."/>
            <person name="Bayram O."/>
            <person name="Benocci T."/>
            <person name="Braus-Stromeyer S.A."/>
            <person name="Caldana C."/>
            <person name="Canovas D."/>
            <person name="Cerqueira G.C."/>
            <person name="Chen F."/>
            <person name="Chen W."/>
            <person name="Choi C."/>
            <person name="Clum A."/>
            <person name="Dos Santos R.A."/>
            <person name="Damasio A.R."/>
            <person name="Diallinas G."/>
            <person name="Emri T."/>
            <person name="Fekete E."/>
            <person name="Flipphi M."/>
            <person name="Freyberg S."/>
            <person name="Gallo A."/>
            <person name="Gournas C."/>
            <person name="Habgood R."/>
            <person name="Hainaut M."/>
            <person name="Harispe M.L."/>
            <person name="Henrissat B."/>
            <person name="Hilden K.S."/>
            <person name="Hope R."/>
            <person name="Hossain A."/>
            <person name="Karabika E."/>
            <person name="Karaffa L."/>
            <person name="Karanyi Z."/>
            <person name="Krasevec N."/>
            <person name="Kuo A."/>
            <person name="Kusch H."/>
            <person name="LaButti K."/>
            <person name="Lagendijk E.L."/>
            <person name="Lapidus A."/>
            <person name="Levasseur A."/>
            <person name="Lindquist E."/>
            <person name="Lipzen A."/>
            <person name="Logrieco A.F."/>
            <person name="MacCabe A."/>
            <person name="Maekelae M.R."/>
            <person name="Malavazi I."/>
            <person name="Melin P."/>
            <person name="Meyer V."/>
            <person name="Mielnichuk N."/>
            <person name="Miskei M."/>
            <person name="Molnar A.P."/>
            <person name="Mule G."/>
            <person name="Ngan C.Y."/>
            <person name="Orejas M."/>
            <person name="Orosz E."/>
            <person name="Ouedraogo J.P."/>
            <person name="Overkamp K.M."/>
            <person name="Park H.-S."/>
            <person name="Perrone G."/>
            <person name="Piumi F."/>
            <person name="Punt P.J."/>
            <person name="Ram A.F."/>
            <person name="Ramon A."/>
            <person name="Rauscher S."/>
            <person name="Record E."/>
            <person name="Riano-Pachon D.M."/>
            <person name="Robert V."/>
            <person name="Roehrig J."/>
            <person name="Ruller R."/>
            <person name="Salamov A."/>
            <person name="Salih N.S."/>
            <person name="Samson R.A."/>
            <person name="Sandor E."/>
            <person name="Sanguinetti M."/>
            <person name="Schuetze T."/>
            <person name="Sepcic K."/>
            <person name="Shelest E."/>
            <person name="Sherlock G."/>
            <person name="Sophianopoulou V."/>
            <person name="Squina F.M."/>
            <person name="Sun H."/>
            <person name="Susca A."/>
            <person name="Todd R.B."/>
            <person name="Tsang A."/>
            <person name="Unkles S.E."/>
            <person name="van de Wiele N."/>
            <person name="van Rossen-Uffink D."/>
            <person name="Oliveira J.V."/>
            <person name="Vesth T.C."/>
            <person name="Visser J."/>
            <person name="Yu J.-H."/>
            <person name="Zhou M."/>
            <person name="Andersen M.R."/>
            <person name="Archer D.B."/>
            <person name="Baker S.E."/>
            <person name="Benoit I."/>
            <person name="Brakhage A.A."/>
            <person name="Braus G.H."/>
            <person name="Fischer R."/>
            <person name="Frisvad J.C."/>
            <person name="Goldman G.H."/>
            <person name="Houbraken J."/>
            <person name="Oakley B."/>
            <person name="Pocsi I."/>
            <person name="Scazzocchio C."/>
            <person name="Seiboth B."/>
            <person name="vanKuyk P.A."/>
            <person name="Wortman J."/>
            <person name="Dyer P.S."/>
            <person name="Grigoriev I.V."/>
        </authorList>
    </citation>
    <scope>NUCLEOTIDE SEQUENCE [LARGE SCALE GENOMIC DNA]</scope>
    <source>
        <strain evidence="3">DTO 134E9</strain>
    </source>
</reference>
<accession>A0A1L9RTL7</accession>
<dbReference type="RefSeq" id="XP_040691948.1">
    <property type="nucleotide sequence ID" value="XM_040834325.1"/>
</dbReference>
<evidence type="ECO:0000313" key="3">
    <source>
        <dbReference type="Proteomes" id="UP000184383"/>
    </source>
</evidence>
<dbReference type="EMBL" id="KV878210">
    <property type="protein sequence ID" value="OJJ38272.1"/>
    <property type="molecule type" value="Genomic_DNA"/>
</dbReference>
<name>A0A1L9RTL7_ASPWE</name>
<proteinExistence type="predicted"/>
<keyword evidence="1" id="KW-0732">Signal</keyword>
<protein>
    <submittedName>
        <fullName evidence="2">Uncharacterized protein</fullName>
    </submittedName>
</protein>
<evidence type="ECO:0000256" key="1">
    <source>
        <dbReference type="SAM" id="SignalP"/>
    </source>
</evidence>
<organism evidence="2 3">
    <name type="scientific">Aspergillus wentii DTO 134E9</name>
    <dbReference type="NCBI Taxonomy" id="1073089"/>
    <lineage>
        <taxon>Eukaryota</taxon>
        <taxon>Fungi</taxon>
        <taxon>Dikarya</taxon>
        <taxon>Ascomycota</taxon>
        <taxon>Pezizomycotina</taxon>
        <taxon>Eurotiomycetes</taxon>
        <taxon>Eurotiomycetidae</taxon>
        <taxon>Eurotiales</taxon>
        <taxon>Aspergillaceae</taxon>
        <taxon>Aspergillus</taxon>
        <taxon>Aspergillus subgen. Cremei</taxon>
    </lineage>
</organism>
<dbReference type="GeneID" id="63750173"/>
<dbReference type="VEuPathDB" id="FungiDB:ASPWEDRAFT_35899"/>
<evidence type="ECO:0000313" key="2">
    <source>
        <dbReference type="EMBL" id="OJJ38272.1"/>
    </source>
</evidence>
<feature type="chain" id="PRO_5013041475" evidence="1">
    <location>
        <begin position="19"/>
        <end position="111"/>
    </location>
</feature>
<keyword evidence="3" id="KW-1185">Reference proteome</keyword>
<gene>
    <name evidence="2" type="ORF">ASPWEDRAFT_35899</name>
</gene>
<dbReference type="Proteomes" id="UP000184383">
    <property type="component" value="Unassembled WGS sequence"/>
</dbReference>